<keyword evidence="4" id="KW-1185">Reference proteome</keyword>
<feature type="compositionally biased region" description="Basic and acidic residues" evidence="1">
    <location>
        <begin position="263"/>
        <end position="280"/>
    </location>
</feature>
<evidence type="ECO:0000313" key="4">
    <source>
        <dbReference type="Proteomes" id="UP001153365"/>
    </source>
</evidence>
<evidence type="ECO:0000256" key="2">
    <source>
        <dbReference type="SAM" id="Phobius"/>
    </source>
</evidence>
<keyword evidence="2" id="KW-1133">Transmembrane helix</keyword>
<feature type="region of interest" description="Disordered" evidence="1">
    <location>
        <begin position="255"/>
        <end position="311"/>
    </location>
</feature>
<dbReference type="AlphaFoldDB" id="A0AAV0B287"/>
<keyword evidence="2" id="KW-0472">Membrane</keyword>
<reference evidence="3" key="1">
    <citation type="submission" date="2022-06" db="EMBL/GenBank/DDBJ databases">
        <authorList>
            <consortium name="SYNGENTA / RWTH Aachen University"/>
        </authorList>
    </citation>
    <scope>NUCLEOTIDE SEQUENCE</scope>
</reference>
<proteinExistence type="predicted"/>
<protein>
    <submittedName>
        <fullName evidence="3">Expressed protein</fullName>
    </submittedName>
</protein>
<gene>
    <name evidence="3" type="ORF">PPACK8108_LOCUS12196</name>
</gene>
<dbReference type="EMBL" id="CALTRL010002895">
    <property type="protein sequence ID" value="CAH7677071.1"/>
    <property type="molecule type" value="Genomic_DNA"/>
</dbReference>
<comment type="caution">
    <text evidence="3">The sequence shown here is derived from an EMBL/GenBank/DDBJ whole genome shotgun (WGS) entry which is preliminary data.</text>
</comment>
<evidence type="ECO:0000256" key="1">
    <source>
        <dbReference type="SAM" id="MobiDB-lite"/>
    </source>
</evidence>
<organism evidence="3 4">
    <name type="scientific">Phakopsora pachyrhizi</name>
    <name type="common">Asian soybean rust disease fungus</name>
    <dbReference type="NCBI Taxonomy" id="170000"/>
    <lineage>
        <taxon>Eukaryota</taxon>
        <taxon>Fungi</taxon>
        <taxon>Dikarya</taxon>
        <taxon>Basidiomycota</taxon>
        <taxon>Pucciniomycotina</taxon>
        <taxon>Pucciniomycetes</taxon>
        <taxon>Pucciniales</taxon>
        <taxon>Phakopsoraceae</taxon>
        <taxon>Phakopsora</taxon>
    </lineage>
</organism>
<sequence>MPKFELIGVEYLSLPFGRCRLEIMARIFMIFFAFFQSAHGQRQRNDLPDNGLRVLPADLERVYPTSLPLAVITIDDQGGNSKVLSTSFTLLVIFIIFFTISFGFLNWRRKRQDDALLSSVGWTICKKTARRSWSSGPQLELGFTKSSPVPWFSALDFSGEKLETVWEQDSKDDLIPKADLLPEIKSEDERGINEKENRDEFIIAQESKSIETKLEGPGLSAVSKDSKPKLNSKAYFAEAYKKRIGLAPQFLPVKSSLKSKPKQKLESKKEEQNCKSEGVNEKINQGKVKGKKEAARANLDNLREKQDSKSF</sequence>
<evidence type="ECO:0000313" key="3">
    <source>
        <dbReference type="EMBL" id="CAH7677071.1"/>
    </source>
</evidence>
<accession>A0AAV0B287</accession>
<feature type="transmembrane region" description="Helical" evidence="2">
    <location>
        <begin position="88"/>
        <end position="107"/>
    </location>
</feature>
<keyword evidence="2" id="KW-0812">Transmembrane</keyword>
<name>A0AAV0B287_PHAPC</name>
<feature type="compositionally biased region" description="Basic and acidic residues" evidence="1">
    <location>
        <begin position="291"/>
        <end position="311"/>
    </location>
</feature>
<dbReference type="Proteomes" id="UP001153365">
    <property type="component" value="Unassembled WGS sequence"/>
</dbReference>